<dbReference type="PROSITE" id="PS00463">
    <property type="entry name" value="ZN2_CY6_FUNGAL_1"/>
    <property type="match status" value="1"/>
</dbReference>
<dbReference type="SUPFAM" id="SSF57701">
    <property type="entry name" value="Zn2/Cys6 DNA-binding domain"/>
    <property type="match status" value="1"/>
</dbReference>
<dbReference type="GO" id="GO:0000981">
    <property type="term" value="F:DNA-binding transcription factor activity, RNA polymerase II-specific"/>
    <property type="evidence" value="ECO:0007669"/>
    <property type="project" value="InterPro"/>
</dbReference>
<accession>A0A1V6RMH1</accession>
<comment type="caution">
    <text evidence="8">The sequence shown here is derived from an EMBL/GenBank/DDBJ whole genome shotgun (WGS) entry which is preliminary data.</text>
</comment>
<name>A0A1V6RMH1_9EURO</name>
<dbReference type="InterPro" id="IPR001138">
    <property type="entry name" value="Zn2Cys6_DnaBD"/>
</dbReference>
<keyword evidence="5" id="KW-0539">Nucleus</keyword>
<comment type="subcellular location">
    <subcellularLocation>
        <location evidence="1">Nucleus</location>
    </subcellularLocation>
</comment>
<gene>
    <name evidence="8" type="ORF">PENVUL_c036G01024</name>
</gene>
<keyword evidence="4" id="KW-0804">Transcription</keyword>
<dbReference type="Pfam" id="PF00172">
    <property type="entry name" value="Zn_clus"/>
    <property type="match status" value="1"/>
</dbReference>
<keyword evidence="2" id="KW-0805">Transcription regulation</keyword>
<dbReference type="SMART" id="SM00066">
    <property type="entry name" value="GAL4"/>
    <property type="match status" value="1"/>
</dbReference>
<evidence type="ECO:0000256" key="4">
    <source>
        <dbReference type="ARBA" id="ARBA00023163"/>
    </source>
</evidence>
<keyword evidence="9" id="KW-1185">Reference proteome</keyword>
<feature type="region of interest" description="Disordered" evidence="6">
    <location>
        <begin position="112"/>
        <end position="190"/>
    </location>
</feature>
<evidence type="ECO:0000313" key="9">
    <source>
        <dbReference type="Proteomes" id="UP000191518"/>
    </source>
</evidence>
<dbReference type="Proteomes" id="UP000191518">
    <property type="component" value="Unassembled WGS sequence"/>
</dbReference>
<dbReference type="Gene3D" id="4.10.240.10">
    <property type="entry name" value="Zn(2)-C6 fungal-type DNA-binding domain"/>
    <property type="match status" value="1"/>
</dbReference>
<sequence length="267" mass="30358">MADQHDCNPYSTVIEDESLHVIPPPTGKKRIPKACSACRQSKVKCDGERPCTRCQKLEKQCVFFEIPKDPVSEYALVVCNYQPRLTFPRRIESVESEVQYLRRQLDEIHNLLQQSRSQPTPKSQLTHSPSHLRDRQHRVRHESACGSSHYPHSQDHSQEGFPNIPATSSAGYTNGQQYQRSIPGSIPAMSPNETSAQALYASKQIITRPLKRKRSRFEIREDPITDFINKGLITLECAVSYFNTFFEGCVCANSHYSASNTHVLQIL</sequence>
<evidence type="ECO:0000256" key="6">
    <source>
        <dbReference type="SAM" id="MobiDB-lite"/>
    </source>
</evidence>
<feature type="compositionally biased region" description="Polar residues" evidence="6">
    <location>
        <begin position="112"/>
        <end position="129"/>
    </location>
</feature>
<feature type="domain" description="Zn(2)-C6 fungal-type" evidence="7">
    <location>
        <begin position="34"/>
        <end position="63"/>
    </location>
</feature>
<dbReference type="AlphaFoldDB" id="A0A1V6RMH1"/>
<evidence type="ECO:0000256" key="5">
    <source>
        <dbReference type="ARBA" id="ARBA00023242"/>
    </source>
</evidence>
<dbReference type="InterPro" id="IPR036864">
    <property type="entry name" value="Zn2-C6_fun-type_DNA-bd_sf"/>
</dbReference>
<organism evidence="8 9">
    <name type="scientific">Penicillium vulpinum</name>
    <dbReference type="NCBI Taxonomy" id="29845"/>
    <lineage>
        <taxon>Eukaryota</taxon>
        <taxon>Fungi</taxon>
        <taxon>Dikarya</taxon>
        <taxon>Ascomycota</taxon>
        <taxon>Pezizomycotina</taxon>
        <taxon>Eurotiomycetes</taxon>
        <taxon>Eurotiomycetidae</taxon>
        <taxon>Eurotiales</taxon>
        <taxon>Aspergillaceae</taxon>
        <taxon>Penicillium</taxon>
    </lineage>
</organism>
<keyword evidence="3" id="KW-0238">DNA-binding</keyword>
<evidence type="ECO:0000256" key="3">
    <source>
        <dbReference type="ARBA" id="ARBA00023125"/>
    </source>
</evidence>
<dbReference type="GO" id="GO:0008270">
    <property type="term" value="F:zinc ion binding"/>
    <property type="evidence" value="ECO:0007669"/>
    <property type="project" value="InterPro"/>
</dbReference>
<dbReference type="PANTHER" id="PTHR31845">
    <property type="entry name" value="FINGER DOMAIN PROTEIN, PUTATIVE-RELATED"/>
    <property type="match status" value="1"/>
</dbReference>
<dbReference type="PANTHER" id="PTHR31845:SF33">
    <property type="entry name" value="ZN(II)2CYS6 TRANSCRIPTION FACTOR (EUROFUNG)"/>
    <property type="match status" value="1"/>
</dbReference>
<dbReference type="PROSITE" id="PS50048">
    <property type="entry name" value="ZN2_CY6_FUNGAL_2"/>
    <property type="match status" value="1"/>
</dbReference>
<evidence type="ECO:0000256" key="2">
    <source>
        <dbReference type="ARBA" id="ARBA00023015"/>
    </source>
</evidence>
<proteinExistence type="predicted"/>
<evidence type="ECO:0000259" key="7">
    <source>
        <dbReference type="PROSITE" id="PS50048"/>
    </source>
</evidence>
<dbReference type="GO" id="GO:0005634">
    <property type="term" value="C:nucleus"/>
    <property type="evidence" value="ECO:0007669"/>
    <property type="project" value="UniProtKB-SubCell"/>
</dbReference>
<evidence type="ECO:0000313" key="8">
    <source>
        <dbReference type="EMBL" id="OQE03012.1"/>
    </source>
</evidence>
<protein>
    <recommendedName>
        <fullName evidence="7">Zn(2)-C6 fungal-type domain-containing protein</fullName>
    </recommendedName>
</protein>
<dbReference type="GO" id="GO:0000976">
    <property type="term" value="F:transcription cis-regulatory region binding"/>
    <property type="evidence" value="ECO:0007669"/>
    <property type="project" value="TreeGrafter"/>
</dbReference>
<dbReference type="CDD" id="cd00067">
    <property type="entry name" value="GAL4"/>
    <property type="match status" value="1"/>
</dbReference>
<reference evidence="9" key="1">
    <citation type="journal article" date="2017" name="Nat. Microbiol.">
        <title>Global analysis of biosynthetic gene clusters reveals vast potential of secondary metabolite production in Penicillium species.</title>
        <authorList>
            <person name="Nielsen J.C."/>
            <person name="Grijseels S."/>
            <person name="Prigent S."/>
            <person name="Ji B."/>
            <person name="Dainat J."/>
            <person name="Nielsen K.F."/>
            <person name="Frisvad J.C."/>
            <person name="Workman M."/>
            <person name="Nielsen J."/>
        </authorList>
    </citation>
    <scope>NUCLEOTIDE SEQUENCE [LARGE SCALE GENOMIC DNA]</scope>
    <source>
        <strain evidence="9">IBT 29486</strain>
    </source>
</reference>
<evidence type="ECO:0000256" key="1">
    <source>
        <dbReference type="ARBA" id="ARBA00004123"/>
    </source>
</evidence>
<dbReference type="EMBL" id="MDYP01000036">
    <property type="protein sequence ID" value="OQE03012.1"/>
    <property type="molecule type" value="Genomic_DNA"/>
</dbReference>
<feature type="compositionally biased region" description="Polar residues" evidence="6">
    <location>
        <begin position="165"/>
        <end position="182"/>
    </location>
</feature>
<dbReference type="InterPro" id="IPR051089">
    <property type="entry name" value="prtT"/>
</dbReference>